<dbReference type="InterPro" id="IPR024302">
    <property type="entry name" value="SusD-like"/>
</dbReference>
<sequence length="553" mass="60909">MKTKFNISIRKSRFRMMGALCLAALTITSCKKNFENINTNPVGVSDKDLIADYNDLKFFFQMEQRSIINFSGGGDPNSYQVQQSLNADNFSGYFMSPNPFNGGSNNLNYFMMQGWNGEAFKVGYLNIMANVRKLKNNGIDQTYPSVWAVSQLIKVTAMSRVTDIYGPIPYSTVGLKVNNPYDSQKDIYYQFFTELDDAQSKINDFVKAGKPLPFAFSDFDLVYNGNLSTWLKYANSLRLRLALRLVKVDPAKAQLEGEKAMNPANGGLLSTPAENMAVKVLGVGFTNPLVFISQDWGDTRMGAAIESYLTGYADPRLPKYFDKSTDTALHGQYKGIRIGAVISSKPDYVGFSGLNVSNGASPTFSKSSPAQLMTAAEVYFLRAEAALRGWANAGGTPQSLYESGISTSFQQYGLGDASTYYSNSTNVPAAYVDPKTAGNSAPAPAGAVTIKWDNAATNEQKLERIITQKWLAIFPEGQEAWSEFRRTGYPRLFPVVQNNSGGTISTDIQIRRLPFPQSEYNTNSTEVNKAIQLLGGPDNGGTRLWWDVAKGNF</sequence>
<evidence type="ECO:0008006" key="3">
    <source>
        <dbReference type="Google" id="ProtNLM"/>
    </source>
</evidence>
<dbReference type="AlphaFoldDB" id="A0A7X0MKQ9"/>
<dbReference type="RefSeq" id="WP_184629027.1">
    <property type="nucleotide sequence ID" value="NZ_JACHCC010000015.1"/>
</dbReference>
<dbReference type="Pfam" id="PF12741">
    <property type="entry name" value="SusD-like"/>
    <property type="match status" value="1"/>
</dbReference>
<evidence type="ECO:0000313" key="1">
    <source>
        <dbReference type="EMBL" id="MBB6502787.1"/>
    </source>
</evidence>
<protein>
    <recommendedName>
        <fullName evidence="3">SusD/RagB-like outer membrane lipoprotein</fullName>
    </recommendedName>
</protein>
<dbReference type="PROSITE" id="PS51257">
    <property type="entry name" value="PROKAR_LIPOPROTEIN"/>
    <property type="match status" value="1"/>
</dbReference>
<dbReference type="InterPro" id="IPR011990">
    <property type="entry name" value="TPR-like_helical_dom_sf"/>
</dbReference>
<reference evidence="1 2" key="1">
    <citation type="submission" date="2020-08" db="EMBL/GenBank/DDBJ databases">
        <title>Genomic Encyclopedia of Type Strains, Phase IV (KMG-V): Genome sequencing to study the core and pangenomes of soil and plant-associated prokaryotes.</title>
        <authorList>
            <person name="Whitman W."/>
        </authorList>
    </citation>
    <scope>NUCLEOTIDE SEQUENCE [LARGE SCALE GENOMIC DNA]</scope>
    <source>
        <strain evidence="1 2">M2T3</strain>
    </source>
</reference>
<dbReference type="Gene3D" id="1.25.40.390">
    <property type="match status" value="1"/>
</dbReference>
<accession>A0A7X0MKQ9</accession>
<organism evidence="1 2">
    <name type="scientific">Pedobacter cryoconitis</name>
    <dbReference type="NCBI Taxonomy" id="188932"/>
    <lineage>
        <taxon>Bacteria</taxon>
        <taxon>Pseudomonadati</taxon>
        <taxon>Bacteroidota</taxon>
        <taxon>Sphingobacteriia</taxon>
        <taxon>Sphingobacteriales</taxon>
        <taxon>Sphingobacteriaceae</taxon>
        <taxon>Pedobacter</taxon>
    </lineage>
</organism>
<evidence type="ECO:0000313" key="2">
    <source>
        <dbReference type="Proteomes" id="UP000521017"/>
    </source>
</evidence>
<name>A0A7X0MKQ9_9SPHI</name>
<proteinExistence type="predicted"/>
<gene>
    <name evidence="1" type="ORF">HDF25_004970</name>
</gene>
<dbReference type="SUPFAM" id="SSF48452">
    <property type="entry name" value="TPR-like"/>
    <property type="match status" value="1"/>
</dbReference>
<comment type="caution">
    <text evidence="1">The sequence shown here is derived from an EMBL/GenBank/DDBJ whole genome shotgun (WGS) entry which is preliminary data.</text>
</comment>
<dbReference type="Proteomes" id="UP000521017">
    <property type="component" value="Unassembled WGS sequence"/>
</dbReference>
<dbReference type="EMBL" id="JACHCC010000015">
    <property type="protein sequence ID" value="MBB6502787.1"/>
    <property type="molecule type" value="Genomic_DNA"/>
</dbReference>